<keyword evidence="2 4" id="KW-0963">Cytoplasm</keyword>
<dbReference type="GO" id="GO:0008033">
    <property type="term" value="P:tRNA processing"/>
    <property type="evidence" value="ECO:0007669"/>
    <property type="project" value="UniProtKB-UniRule"/>
</dbReference>
<dbReference type="InterPro" id="IPR037450">
    <property type="entry name" value="Sulphur_relay_TusC"/>
</dbReference>
<dbReference type="RefSeq" id="WP_050116235.1">
    <property type="nucleotide sequence ID" value="NZ_CABHXQ010000066.1"/>
</dbReference>
<comment type="function">
    <text evidence="4">Part of a sulfur-relay system required for 2-thiolation of 5-methylaminomethyl-2-thiouridine (mnm(5)s(2)U) at tRNA wobble positions.</text>
</comment>
<keyword evidence="3 4" id="KW-0819">tRNA processing</keyword>
<reference evidence="6" key="1">
    <citation type="submission" date="2015-03" db="EMBL/GenBank/DDBJ databases">
        <authorList>
            <consortium name="Pathogen Informatics"/>
            <person name="Murphy D."/>
        </authorList>
    </citation>
    <scope>NUCLEOTIDE SEQUENCE [LARGE SCALE GENOMIC DNA]</scope>
    <source>
        <strain evidence="6">IP6945</strain>
    </source>
</reference>
<proteinExistence type="inferred from homology"/>
<name>A0A0T9QS82_9GAMM</name>
<dbReference type="InterPro" id="IPR017462">
    <property type="entry name" value="Sulphur_relay_TusC/DsrF"/>
</dbReference>
<dbReference type="HAMAP" id="MF_00389">
    <property type="entry name" value="Thiourid_synth_C"/>
    <property type="match status" value="1"/>
</dbReference>
<accession>A0A0T9QS82</accession>
<dbReference type="InterPro" id="IPR027396">
    <property type="entry name" value="DsrEFH-like"/>
</dbReference>
<dbReference type="Pfam" id="PF02635">
    <property type="entry name" value="DsrE"/>
    <property type="match status" value="1"/>
</dbReference>
<gene>
    <name evidence="4 5" type="primary">tusC</name>
    <name evidence="5" type="ORF">ERS008472_03668</name>
</gene>
<evidence type="ECO:0000256" key="1">
    <source>
        <dbReference type="ARBA" id="ARBA00005996"/>
    </source>
</evidence>
<dbReference type="AlphaFoldDB" id="A0A0T9QS82"/>
<dbReference type="InterPro" id="IPR003787">
    <property type="entry name" value="Sulphur_relay_DsrE/F-like"/>
</dbReference>
<keyword evidence="6" id="KW-1185">Reference proteome</keyword>
<comment type="subunit">
    <text evidence="4">Heterohexamer, formed by a dimer of trimers. The hexameric TusBCD complex contains 2 copies each of TusB, TusC and TusD. The TusBCD complex interacts with TusE.</text>
</comment>
<evidence type="ECO:0000256" key="4">
    <source>
        <dbReference type="HAMAP-Rule" id="MF_00389"/>
    </source>
</evidence>
<dbReference type="GO" id="GO:0005737">
    <property type="term" value="C:cytoplasm"/>
    <property type="evidence" value="ECO:0007669"/>
    <property type="project" value="UniProtKB-SubCell"/>
</dbReference>
<comment type="subcellular location">
    <subcellularLocation>
        <location evidence="4">Cytoplasm</location>
    </subcellularLocation>
</comment>
<organism evidence="5 6">
    <name type="scientific">Yersinia thracica</name>
    <dbReference type="NCBI Taxonomy" id="2890319"/>
    <lineage>
        <taxon>Bacteria</taxon>
        <taxon>Pseudomonadati</taxon>
        <taxon>Pseudomonadota</taxon>
        <taxon>Gammaproteobacteria</taxon>
        <taxon>Enterobacterales</taxon>
        <taxon>Yersiniaceae</taxon>
        <taxon>Yersinia</taxon>
    </lineage>
</organism>
<dbReference type="PANTHER" id="PTHR38780:SF1">
    <property type="entry name" value="PROTEIN TUSC"/>
    <property type="match status" value="1"/>
</dbReference>
<evidence type="ECO:0000313" key="5">
    <source>
        <dbReference type="EMBL" id="CNI25870.1"/>
    </source>
</evidence>
<dbReference type="NCBIfam" id="NF001238">
    <property type="entry name" value="PRK00211.1"/>
    <property type="match status" value="1"/>
</dbReference>
<evidence type="ECO:0000256" key="2">
    <source>
        <dbReference type="ARBA" id="ARBA00022490"/>
    </source>
</evidence>
<dbReference type="Gene3D" id="3.40.1260.10">
    <property type="entry name" value="DsrEFH-like"/>
    <property type="match status" value="1"/>
</dbReference>
<dbReference type="NCBIfam" id="TIGR03010">
    <property type="entry name" value="sulf_tusC_dsrF"/>
    <property type="match status" value="1"/>
</dbReference>
<evidence type="ECO:0000256" key="3">
    <source>
        <dbReference type="ARBA" id="ARBA00022694"/>
    </source>
</evidence>
<dbReference type="Proteomes" id="UP000041882">
    <property type="component" value="Unassembled WGS sequence"/>
</dbReference>
<sequence length="124" mass="13590">MAENGKNSIAFVFTQGPHGNSAGREGLDALLATSALSEDIGVFFISDGVLQLLPQQQPEKILSRNYIATFGVLPLYDVENCYICEASLQQRGLSEVTDWILDVAVLSPVNLRRQLANYDVVLTF</sequence>
<comment type="similarity">
    <text evidence="1 4">Belongs to the DsrF/TusC family.</text>
</comment>
<dbReference type="EMBL" id="CQAW01000022">
    <property type="protein sequence ID" value="CNI25870.1"/>
    <property type="molecule type" value="Genomic_DNA"/>
</dbReference>
<dbReference type="SUPFAM" id="SSF75169">
    <property type="entry name" value="DsrEFH-like"/>
    <property type="match status" value="1"/>
</dbReference>
<evidence type="ECO:0000313" key="6">
    <source>
        <dbReference type="Proteomes" id="UP000041882"/>
    </source>
</evidence>
<dbReference type="PANTHER" id="PTHR38780">
    <property type="entry name" value="PROTEIN TUSC"/>
    <property type="match status" value="1"/>
</dbReference>
<protein>
    <recommendedName>
        <fullName evidence="4">Protein TusC</fullName>
    </recommendedName>
    <alternativeName>
        <fullName evidence="4">tRNA 2-thiouridine synthesizing protein C</fullName>
    </alternativeName>
</protein>